<feature type="transmembrane region" description="Helical" evidence="1">
    <location>
        <begin position="149"/>
        <end position="167"/>
    </location>
</feature>
<feature type="transmembrane region" description="Helical" evidence="1">
    <location>
        <begin position="283"/>
        <end position="304"/>
    </location>
</feature>
<feature type="transmembrane region" description="Helical" evidence="1">
    <location>
        <begin position="117"/>
        <end position="137"/>
    </location>
</feature>
<feature type="transmembrane region" description="Helical" evidence="1">
    <location>
        <begin position="179"/>
        <end position="197"/>
    </location>
</feature>
<evidence type="ECO:0000259" key="2">
    <source>
        <dbReference type="Pfam" id="PF06181"/>
    </source>
</evidence>
<dbReference type="OrthoDB" id="9787495at2"/>
<organism evidence="3 4">
    <name type="scientific">Hasllibacter halocynthiae</name>
    <dbReference type="NCBI Taxonomy" id="595589"/>
    <lineage>
        <taxon>Bacteria</taxon>
        <taxon>Pseudomonadati</taxon>
        <taxon>Pseudomonadota</taxon>
        <taxon>Alphaproteobacteria</taxon>
        <taxon>Rhodobacterales</taxon>
        <taxon>Roseobacteraceae</taxon>
        <taxon>Hasllibacter</taxon>
    </lineage>
</organism>
<evidence type="ECO:0000256" key="1">
    <source>
        <dbReference type="SAM" id="Phobius"/>
    </source>
</evidence>
<keyword evidence="1" id="KW-1133">Transmembrane helix</keyword>
<reference evidence="3 4" key="1">
    <citation type="submission" date="2018-03" db="EMBL/GenBank/DDBJ databases">
        <title>Genomic Encyclopedia of Archaeal and Bacterial Type Strains, Phase II (KMG-II): from individual species to whole genera.</title>
        <authorList>
            <person name="Goeker M."/>
        </authorList>
    </citation>
    <scope>NUCLEOTIDE SEQUENCE [LARGE SCALE GENOMIC DNA]</scope>
    <source>
        <strain evidence="3 4">DSM 29318</strain>
    </source>
</reference>
<accession>A0A2T0X9Z7</accession>
<dbReference type="Proteomes" id="UP000238801">
    <property type="component" value="Unassembled WGS sequence"/>
</dbReference>
<gene>
    <name evidence="3" type="ORF">BCF33_1396</name>
</gene>
<protein>
    <submittedName>
        <fullName evidence="3">Putative membrane protein</fullName>
    </submittedName>
</protein>
<feature type="domain" description="Urate oxidase N-terminal" evidence="2">
    <location>
        <begin position="6"/>
        <end position="299"/>
    </location>
</feature>
<feature type="transmembrane region" description="Helical" evidence="1">
    <location>
        <begin position="87"/>
        <end position="105"/>
    </location>
</feature>
<sequence>MYDLAVLTEFASFALRWLHVVTAMAWIGASFYFIALDLGLRKAPDLPAGASGEEWEVHGGGFYNTVKYTVAPDRLPEHLRWHKWQSYMTWVSGAGLLMIVYWAGAELFLIDPAKLNLSTWQAIALSALFIAAGWLGYDALCRSPLRSRPALVMLVLFAGIVLASWLLHQVFTGRAAQLHLGAMTATIMTGNVFFVIMPNQRIVIDDLKAGRTPDAKYGQIAKLRSTHNNYLTLPVIFLMLSNHYPTAFATSYAWLIGPLVFLIGVWVRHYFNTLHATGKGPIWTWGASAVTFVLVMWIAAAPMWREDAFEVAETRELQPMEAAFAAAPHFEEVVQTVTGRCSMCHAREPFWDGIQYAPKGVVLETPADVARHAREIHLQAGASHAMPPANITLMEDDERALIRRWWHGAGGADGEAFLAELAAD</sequence>
<name>A0A2T0X9Z7_9RHOB</name>
<proteinExistence type="predicted"/>
<dbReference type="AlphaFoldDB" id="A0A2T0X9Z7"/>
<dbReference type="RefSeq" id="WP_106160110.1">
    <property type="nucleotide sequence ID" value="NZ_PVTT01000001.1"/>
</dbReference>
<comment type="caution">
    <text evidence="3">The sequence shown here is derived from an EMBL/GenBank/DDBJ whole genome shotgun (WGS) entry which is preliminary data.</text>
</comment>
<evidence type="ECO:0000313" key="4">
    <source>
        <dbReference type="Proteomes" id="UP000238801"/>
    </source>
</evidence>
<dbReference type="EMBL" id="PVTT01000001">
    <property type="protein sequence ID" value="PRY95768.1"/>
    <property type="molecule type" value="Genomic_DNA"/>
</dbReference>
<dbReference type="InterPro" id="IPR010389">
    <property type="entry name" value="Urate_ox_N"/>
</dbReference>
<keyword evidence="1" id="KW-0472">Membrane</keyword>
<keyword evidence="1" id="KW-0812">Transmembrane</keyword>
<evidence type="ECO:0000313" key="3">
    <source>
        <dbReference type="EMBL" id="PRY95768.1"/>
    </source>
</evidence>
<feature type="transmembrane region" description="Helical" evidence="1">
    <location>
        <begin position="252"/>
        <end position="271"/>
    </location>
</feature>
<dbReference type="Pfam" id="PF06181">
    <property type="entry name" value="Urate_ox_N"/>
    <property type="match status" value="1"/>
</dbReference>
<keyword evidence="4" id="KW-1185">Reference proteome</keyword>
<feature type="transmembrane region" description="Helical" evidence="1">
    <location>
        <begin position="17"/>
        <end position="36"/>
    </location>
</feature>